<reference evidence="2 3" key="1">
    <citation type="submission" date="2023-11" db="EMBL/GenBank/DDBJ databases">
        <title>A Novel Polar Bacteriovorax (B. antarcticus) Isolated from the Biocrust in Antarctica.</title>
        <authorList>
            <person name="Mun W."/>
            <person name="Choi S.Y."/>
            <person name="Mitchell R.J."/>
        </authorList>
    </citation>
    <scope>NUCLEOTIDE SEQUENCE [LARGE SCALE GENOMIC DNA]</scope>
    <source>
        <strain evidence="2 3">PP10</strain>
    </source>
</reference>
<feature type="transmembrane region" description="Helical" evidence="1">
    <location>
        <begin position="38"/>
        <end position="58"/>
    </location>
</feature>
<evidence type="ECO:0000313" key="2">
    <source>
        <dbReference type="EMBL" id="MEA9357542.1"/>
    </source>
</evidence>
<keyword evidence="3" id="KW-1185">Reference proteome</keyword>
<comment type="caution">
    <text evidence="2">The sequence shown here is derived from an EMBL/GenBank/DDBJ whole genome shotgun (WGS) entry which is preliminary data.</text>
</comment>
<sequence>MGTINNQDHTMNTTKKRIPIVSLLLREKKFLINNDFQIQFMISVLLISICSMSIIYLANDYFFHSYMQRGEALNLPPDHPFFLMIHEQKKFMTNVFIVVALAISGTAGIWGLFYSHKIAGPLYRLHRYFTQAAVDSAPLKNKVYFRDGDFFQEVPESINKYIDSMNAGATETTRAGVTTTPETEKVA</sequence>
<organism evidence="2 3">
    <name type="scientific">Bacteriovorax antarcticus</name>
    <dbReference type="NCBI Taxonomy" id="3088717"/>
    <lineage>
        <taxon>Bacteria</taxon>
        <taxon>Pseudomonadati</taxon>
        <taxon>Bdellovibrionota</taxon>
        <taxon>Bacteriovoracia</taxon>
        <taxon>Bacteriovoracales</taxon>
        <taxon>Bacteriovoracaceae</taxon>
        <taxon>Bacteriovorax</taxon>
    </lineage>
</organism>
<keyword evidence="1" id="KW-0472">Membrane</keyword>
<dbReference type="EMBL" id="JAYGJQ010000002">
    <property type="protein sequence ID" value="MEA9357542.1"/>
    <property type="molecule type" value="Genomic_DNA"/>
</dbReference>
<name>A0ABU5VY67_9BACT</name>
<protein>
    <recommendedName>
        <fullName evidence="4">HAMP domain-containing protein</fullName>
    </recommendedName>
</protein>
<gene>
    <name evidence="2" type="ORF">SHI21_15040</name>
</gene>
<dbReference type="Proteomes" id="UP001302274">
    <property type="component" value="Unassembled WGS sequence"/>
</dbReference>
<proteinExistence type="predicted"/>
<dbReference type="RefSeq" id="WP_323577588.1">
    <property type="nucleotide sequence ID" value="NZ_JAYGJQ010000002.1"/>
</dbReference>
<accession>A0ABU5VY67</accession>
<evidence type="ECO:0000256" key="1">
    <source>
        <dbReference type="SAM" id="Phobius"/>
    </source>
</evidence>
<keyword evidence="1" id="KW-0812">Transmembrane</keyword>
<evidence type="ECO:0008006" key="4">
    <source>
        <dbReference type="Google" id="ProtNLM"/>
    </source>
</evidence>
<keyword evidence="1" id="KW-1133">Transmembrane helix</keyword>
<feature type="transmembrane region" description="Helical" evidence="1">
    <location>
        <begin position="91"/>
        <end position="114"/>
    </location>
</feature>
<evidence type="ECO:0000313" key="3">
    <source>
        <dbReference type="Proteomes" id="UP001302274"/>
    </source>
</evidence>